<protein>
    <submittedName>
        <fullName evidence="1">Cbs domain containing protein</fullName>
    </submittedName>
</protein>
<dbReference type="AlphaFoldDB" id="A0A6C0GND0"/>
<sequence>MIAEELINHKIPPLKVTDTADQAKRWMEELRVPQLAVMDGPDYAGLVSEEQIFQHNDLSILLKDVTLFGQDIYVLNFQHFYDILKVALDNNLQVVAVLDEDHRFIGVITVDSTIAAFAQSAVQDPGGIIVLSLSERDYSLTEISRLVESNDAKILSSYVCPDRSDPLKIKLTLKLNRNDISRVAATFERFDYRIVAKFQNAPDKDEDKERLDLLLKYLNM</sequence>
<dbReference type="CDD" id="cd17783">
    <property type="entry name" value="CBS_pair_bac"/>
    <property type="match status" value="1"/>
</dbReference>
<gene>
    <name evidence="1" type="ORF">GXP67_24255</name>
</gene>
<evidence type="ECO:0000313" key="2">
    <source>
        <dbReference type="Proteomes" id="UP000480178"/>
    </source>
</evidence>
<dbReference type="KEGG" id="rhoz:GXP67_24255"/>
<organism evidence="1 2">
    <name type="scientific">Rhodocytophaga rosea</name>
    <dbReference type="NCBI Taxonomy" id="2704465"/>
    <lineage>
        <taxon>Bacteria</taxon>
        <taxon>Pseudomonadati</taxon>
        <taxon>Bacteroidota</taxon>
        <taxon>Cytophagia</taxon>
        <taxon>Cytophagales</taxon>
        <taxon>Rhodocytophagaceae</taxon>
        <taxon>Rhodocytophaga</taxon>
    </lineage>
</organism>
<evidence type="ECO:0000313" key="1">
    <source>
        <dbReference type="EMBL" id="QHT69535.1"/>
    </source>
</evidence>
<reference evidence="1 2" key="1">
    <citation type="submission" date="2020-01" db="EMBL/GenBank/DDBJ databases">
        <authorList>
            <person name="Kim M.K."/>
        </authorList>
    </citation>
    <scope>NUCLEOTIDE SEQUENCE [LARGE SCALE GENOMIC DNA]</scope>
    <source>
        <strain evidence="1 2">172606-1</strain>
    </source>
</reference>
<dbReference type="SUPFAM" id="SSF54631">
    <property type="entry name" value="CBS-domain pair"/>
    <property type="match status" value="1"/>
</dbReference>
<proteinExistence type="predicted"/>
<dbReference type="EMBL" id="CP048222">
    <property type="protein sequence ID" value="QHT69535.1"/>
    <property type="molecule type" value="Genomic_DNA"/>
</dbReference>
<dbReference type="Gene3D" id="3.10.580.10">
    <property type="entry name" value="CBS-domain"/>
    <property type="match status" value="1"/>
</dbReference>
<keyword evidence="2" id="KW-1185">Reference proteome</keyword>
<name>A0A6C0GND0_9BACT</name>
<accession>A0A6C0GND0</accession>
<dbReference type="RefSeq" id="WP_162445523.1">
    <property type="nucleotide sequence ID" value="NZ_CP048222.1"/>
</dbReference>
<dbReference type="Proteomes" id="UP000480178">
    <property type="component" value="Chromosome"/>
</dbReference>
<dbReference type="InterPro" id="IPR046342">
    <property type="entry name" value="CBS_dom_sf"/>
</dbReference>